<evidence type="ECO:0000313" key="4">
    <source>
        <dbReference type="Proteomes" id="UP000600247"/>
    </source>
</evidence>
<dbReference type="Proteomes" id="UP000600247">
    <property type="component" value="Unassembled WGS sequence"/>
</dbReference>
<dbReference type="InterPro" id="IPR001296">
    <property type="entry name" value="Glyco_trans_1"/>
</dbReference>
<dbReference type="CDD" id="cd03801">
    <property type="entry name" value="GT4_PimA-like"/>
    <property type="match status" value="1"/>
</dbReference>
<dbReference type="SUPFAM" id="SSF53756">
    <property type="entry name" value="UDP-Glycosyltransferase/glycogen phosphorylase"/>
    <property type="match status" value="1"/>
</dbReference>
<evidence type="ECO:0000259" key="2">
    <source>
        <dbReference type="Pfam" id="PF13439"/>
    </source>
</evidence>
<protein>
    <recommendedName>
        <fullName evidence="5">Glycosyltransferase family 1 protein</fullName>
    </recommendedName>
</protein>
<dbReference type="InterPro" id="IPR050194">
    <property type="entry name" value="Glycosyltransferase_grp1"/>
</dbReference>
<keyword evidence="4" id="KW-1185">Reference proteome</keyword>
<reference evidence="3 4" key="1">
    <citation type="journal article" date="2014" name="Int. J. Syst. Evol. Microbiol.">
        <title>Complete genome sequence of Corynebacterium casei LMG S-19264T (=DSM 44701T), isolated from a smear-ripened cheese.</title>
        <authorList>
            <consortium name="US DOE Joint Genome Institute (JGI-PGF)"/>
            <person name="Walter F."/>
            <person name="Albersmeier A."/>
            <person name="Kalinowski J."/>
            <person name="Ruckert C."/>
        </authorList>
    </citation>
    <scope>NUCLEOTIDE SEQUENCE [LARGE SCALE GENOMIC DNA]</scope>
    <source>
        <strain evidence="3 4">CGMCC 1.15286</strain>
    </source>
</reference>
<gene>
    <name evidence="3" type="ORF">GCM10010918_00300</name>
</gene>
<dbReference type="InterPro" id="IPR028098">
    <property type="entry name" value="Glyco_trans_4-like_N"/>
</dbReference>
<dbReference type="GO" id="GO:0016758">
    <property type="term" value="F:hexosyltransferase activity"/>
    <property type="evidence" value="ECO:0007669"/>
    <property type="project" value="TreeGrafter"/>
</dbReference>
<evidence type="ECO:0000313" key="3">
    <source>
        <dbReference type="EMBL" id="GGG51549.1"/>
    </source>
</evidence>
<organism evidence="3 4">
    <name type="scientific">Paenibacillus radicis</name>
    <name type="common">ex Gao et al. 2016</name>
    <dbReference type="NCBI Taxonomy" id="1737354"/>
    <lineage>
        <taxon>Bacteria</taxon>
        <taxon>Bacillati</taxon>
        <taxon>Bacillota</taxon>
        <taxon>Bacilli</taxon>
        <taxon>Bacillales</taxon>
        <taxon>Paenibacillaceae</taxon>
        <taxon>Paenibacillus</taxon>
    </lineage>
</organism>
<name>A0A917GMC9_9BACL</name>
<dbReference type="Pfam" id="PF13439">
    <property type="entry name" value="Glyco_transf_4"/>
    <property type="match status" value="1"/>
</dbReference>
<comment type="caution">
    <text evidence="3">The sequence shown here is derived from an EMBL/GenBank/DDBJ whole genome shotgun (WGS) entry which is preliminary data.</text>
</comment>
<dbReference type="PANTHER" id="PTHR45947:SF3">
    <property type="entry name" value="SULFOQUINOVOSYL TRANSFERASE SQD2"/>
    <property type="match status" value="1"/>
</dbReference>
<dbReference type="AlphaFoldDB" id="A0A917GMC9"/>
<evidence type="ECO:0008006" key="5">
    <source>
        <dbReference type="Google" id="ProtNLM"/>
    </source>
</evidence>
<feature type="domain" description="Glycosyltransferase subfamily 4-like N-terminal" evidence="2">
    <location>
        <begin position="71"/>
        <end position="173"/>
    </location>
</feature>
<dbReference type="Gene3D" id="3.40.50.2000">
    <property type="entry name" value="Glycogen Phosphorylase B"/>
    <property type="match status" value="2"/>
</dbReference>
<evidence type="ECO:0000259" key="1">
    <source>
        <dbReference type="Pfam" id="PF00534"/>
    </source>
</evidence>
<proteinExistence type="predicted"/>
<sequence length="402" mass="45136">MASPKVAFVTPGSFPIPSGNSSSVERVVEKFVPLLKPHAEPRIYGKSMRKLARTGFVNGVYCERFNAVNKASYIAAAGRAIGRFVPSHIQVENRPLYVLALRRRFPGKQIWLSLHSSTFIGGKYLTRSKLRQCLRAADKIIVNSEFLLRTVASRVPEARSKLKVVYPGVEPERFPSRFSDEGMSMRSSIRDKKGLSGRKVVIFLGRLIPLKGVHHLLRVAPKLAQIDPELLIVVVGSPFYGSHRTTAYSRSLHKLARKCPRNVRFVPYVPYTEVPNWFIASDIAVVPSGQREAFGLVNVEAMACGLPVVATSAGGMKEIIRDGETGFLLDPGRVESELVDKLRLLLLDKELRDRMGEESRRRVEQMFTWQHTADRWLKLLQEAQQKAVEITDAGLELETENF</sequence>
<dbReference type="Pfam" id="PF00534">
    <property type="entry name" value="Glycos_transf_1"/>
    <property type="match status" value="1"/>
</dbReference>
<feature type="domain" description="Glycosyl transferase family 1" evidence="1">
    <location>
        <begin position="188"/>
        <end position="361"/>
    </location>
</feature>
<dbReference type="EMBL" id="BMHY01000001">
    <property type="protein sequence ID" value="GGG51549.1"/>
    <property type="molecule type" value="Genomic_DNA"/>
</dbReference>
<accession>A0A917GMC9</accession>
<dbReference type="PANTHER" id="PTHR45947">
    <property type="entry name" value="SULFOQUINOVOSYL TRANSFERASE SQD2"/>
    <property type="match status" value="1"/>
</dbReference>
<dbReference type="RefSeq" id="WP_188886933.1">
    <property type="nucleotide sequence ID" value="NZ_BMHY01000001.1"/>
</dbReference>